<protein>
    <recommendedName>
        <fullName evidence="4">DUF1761 domain-containing protein</fullName>
    </recommendedName>
</protein>
<keyword evidence="1" id="KW-0812">Transmembrane</keyword>
<organism evidence="2 3">
    <name type="scientific">Actinacidiphila oryziradicis</name>
    <dbReference type="NCBI Taxonomy" id="2571141"/>
    <lineage>
        <taxon>Bacteria</taxon>
        <taxon>Bacillati</taxon>
        <taxon>Actinomycetota</taxon>
        <taxon>Actinomycetes</taxon>
        <taxon>Kitasatosporales</taxon>
        <taxon>Streptomycetaceae</taxon>
        <taxon>Actinacidiphila</taxon>
    </lineage>
</organism>
<keyword evidence="1" id="KW-1133">Transmembrane helix</keyword>
<feature type="transmembrane region" description="Helical" evidence="1">
    <location>
        <begin position="100"/>
        <end position="120"/>
    </location>
</feature>
<dbReference type="EMBL" id="SUMC01000245">
    <property type="protein sequence ID" value="TJZ93622.1"/>
    <property type="molecule type" value="Genomic_DNA"/>
</dbReference>
<sequence length="156" mass="15783">MTRVIAGLLRGAAAGAAGTTALNVTGYLDMVYRARPASHTPEATVEALSQAVHVTVPGDAAQKENRIAALGALSGIAAGLGMGALLGAARSLGWRPAPAVIYAVATIGAMIGTNGLMTVLRVTDPRAWSRTDWIADLVPHLAYAGVTTAVVTGLDP</sequence>
<evidence type="ECO:0000256" key="1">
    <source>
        <dbReference type="SAM" id="Phobius"/>
    </source>
</evidence>
<dbReference type="RefSeq" id="WP_136731579.1">
    <property type="nucleotide sequence ID" value="NZ_SUMC01000245.1"/>
</dbReference>
<keyword evidence="3" id="KW-1185">Reference proteome</keyword>
<evidence type="ECO:0008006" key="4">
    <source>
        <dbReference type="Google" id="ProtNLM"/>
    </source>
</evidence>
<reference evidence="2 3" key="1">
    <citation type="submission" date="2019-04" db="EMBL/GenBank/DDBJ databases">
        <title>Streptomyces oryziradicis sp. nov., a novel actinomycete isolated from rhizosphere soil of rice (Oryza sativa L.).</title>
        <authorList>
            <person name="Li C."/>
        </authorList>
    </citation>
    <scope>NUCLEOTIDE SEQUENCE [LARGE SCALE GENOMIC DNA]</scope>
    <source>
        <strain evidence="2 3">NEAU-C40</strain>
    </source>
</reference>
<evidence type="ECO:0000313" key="3">
    <source>
        <dbReference type="Proteomes" id="UP000305778"/>
    </source>
</evidence>
<name>A0A4U0RFX7_9ACTN</name>
<comment type="caution">
    <text evidence="2">The sequence shown here is derived from an EMBL/GenBank/DDBJ whole genome shotgun (WGS) entry which is preliminary data.</text>
</comment>
<keyword evidence="1" id="KW-0472">Membrane</keyword>
<proteinExistence type="predicted"/>
<gene>
    <name evidence="2" type="ORF">FCI23_54305</name>
</gene>
<evidence type="ECO:0000313" key="2">
    <source>
        <dbReference type="EMBL" id="TJZ93622.1"/>
    </source>
</evidence>
<dbReference type="Proteomes" id="UP000305778">
    <property type="component" value="Unassembled WGS sequence"/>
</dbReference>
<dbReference type="AlphaFoldDB" id="A0A4U0RFX7"/>
<feature type="transmembrane region" description="Helical" evidence="1">
    <location>
        <begin position="67"/>
        <end position="88"/>
    </location>
</feature>
<accession>A0A4U0RFX7</accession>
<dbReference type="OrthoDB" id="4569917at2"/>